<dbReference type="FunFam" id="3.30.460.30:FF:000001">
    <property type="entry name" value="Glutamyl-tRNA reductase"/>
    <property type="match status" value="1"/>
</dbReference>
<evidence type="ECO:0000256" key="3">
    <source>
        <dbReference type="ARBA" id="ARBA00012970"/>
    </source>
</evidence>
<comment type="catalytic activity">
    <reaction evidence="7 9 14">
        <text>(S)-4-amino-5-oxopentanoate + tRNA(Glu) + NADP(+) = L-glutamyl-tRNA(Glu) + NADPH + H(+)</text>
        <dbReference type="Rhea" id="RHEA:12344"/>
        <dbReference type="Rhea" id="RHEA-COMP:9663"/>
        <dbReference type="Rhea" id="RHEA-COMP:9680"/>
        <dbReference type="ChEBI" id="CHEBI:15378"/>
        <dbReference type="ChEBI" id="CHEBI:57501"/>
        <dbReference type="ChEBI" id="CHEBI:57783"/>
        <dbReference type="ChEBI" id="CHEBI:58349"/>
        <dbReference type="ChEBI" id="CHEBI:78442"/>
        <dbReference type="ChEBI" id="CHEBI:78520"/>
        <dbReference type="EC" id="1.2.1.70"/>
    </reaction>
</comment>
<evidence type="ECO:0000256" key="10">
    <source>
        <dbReference type="PIRSR" id="PIRSR000445-1"/>
    </source>
</evidence>
<dbReference type="FunFam" id="3.40.50.720:FF:000031">
    <property type="entry name" value="Glutamyl-tRNA reductase"/>
    <property type="match status" value="1"/>
</dbReference>
<evidence type="ECO:0000256" key="5">
    <source>
        <dbReference type="ARBA" id="ARBA00023002"/>
    </source>
</evidence>
<dbReference type="InterPro" id="IPR036291">
    <property type="entry name" value="NAD(P)-bd_dom_sf"/>
</dbReference>
<sequence>MNLHVVSCNHQSSGLAIRERLAFSSAEDIQRAYQEFHERFPTSEVVFLSTCNRVEVYAANTEEDPAVVRQNLASFLSEFHHVPLEEFSEELTEHTGPEAVQHLFQVVSSLDSMVLGEPQIVAQVKEAYRKADENGSCGALTHALFQGAIRTSNRVRTETRLSNGRVSIASVAVGEFGKSIFDTFADKLVVVIGAGEMAEETLRYLADEGVQQVIVVNRSRDRAERLAEKYRGQVADWQQLDEWLGKADVIVSTTGADEPVVTMARFELARSKQNRYKPVFIIDLGAPRDFDAKIASLDDVYLYDIDSLQKTCDRNRKLRQAEVEKANRIIEEETQRFMSEFYSRAGGAIVKRLRDDWHSISQQELQKLFSKLSHLPAEDRDAIERTVARIVNKLLHPPLEALRDESKGGSPNGLLDALSRLFRLR</sequence>
<evidence type="ECO:0000256" key="11">
    <source>
        <dbReference type="PIRSR" id="PIRSR000445-2"/>
    </source>
</evidence>
<dbReference type="STRING" id="1841610.A6X21_13125"/>
<dbReference type="SUPFAM" id="SSF69742">
    <property type="entry name" value="Glutamyl tRNA-reductase catalytic, N-terminal domain"/>
    <property type="match status" value="1"/>
</dbReference>
<comment type="domain">
    <text evidence="9">Possesses an unusual extended V-shaped dimeric structure with each monomer consisting of three distinct domains arranged along a curved 'spinal' alpha-helix. The N-terminal catalytic domain specifically recognizes the glutamate moiety of the substrate. The second domain is the NADPH-binding domain, and the third C-terminal domain is responsible for dimerization.</text>
</comment>
<dbReference type="GO" id="GO:0050661">
    <property type="term" value="F:NADP binding"/>
    <property type="evidence" value="ECO:0007669"/>
    <property type="project" value="InterPro"/>
</dbReference>
<dbReference type="SUPFAM" id="SSF69075">
    <property type="entry name" value="Glutamyl tRNA-reductase dimerization domain"/>
    <property type="match status" value="1"/>
</dbReference>
<evidence type="ECO:0000256" key="13">
    <source>
        <dbReference type="PIRSR" id="PIRSR000445-4"/>
    </source>
</evidence>
<keyword evidence="6 9" id="KW-0627">Porphyrin biosynthesis</keyword>
<reference evidence="18 19" key="1">
    <citation type="submission" date="2016-05" db="EMBL/GenBank/DDBJ databases">
        <title>Genomic and physiological characterization of Planctopirus sp. isolated from fresh water lake.</title>
        <authorList>
            <person name="Subhash Y."/>
            <person name="Ramana C."/>
        </authorList>
    </citation>
    <scope>NUCLEOTIDE SEQUENCE [LARGE SCALE GENOMIC DNA]</scope>
    <source>
        <strain evidence="18 19">JC280</strain>
    </source>
</reference>
<dbReference type="Pfam" id="PF01488">
    <property type="entry name" value="Shikimate_DH"/>
    <property type="match status" value="1"/>
</dbReference>
<keyword evidence="19" id="KW-1185">Reference proteome</keyword>
<feature type="binding site" evidence="9 12">
    <location>
        <begin position="193"/>
        <end position="198"/>
    </location>
    <ligand>
        <name>NADP(+)</name>
        <dbReference type="ChEBI" id="CHEBI:58349"/>
    </ligand>
</feature>
<feature type="binding site" evidence="9 11">
    <location>
        <position position="123"/>
    </location>
    <ligand>
        <name>substrate</name>
    </ligand>
</feature>
<evidence type="ECO:0000256" key="1">
    <source>
        <dbReference type="ARBA" id="ARBA00005059"/>
    </source>
</evidence>
<dbReference type="CDD" id="cd05213">
    <property type="entry name" value="NAD_bind_Glutamyl_tRNA_reduct"/>
    <property type="match status" value="1"/>
</dbReference>
<comment type="function">
    <text evidence="9">Catalyzes the NADPH-dependent reduction of glutamyl-tRNA(Glu) to glutamate 1-semialdehyde (GSA).</text>
</comment>
<dbReference type="InterPro" id="IPR036343">
    <property type="entry name" value="GluRdtase_N_sf"/>
</dbReference>
<evidence type="ECO:0000256" key="7">
    <source>
        <dbReference type="ARBA" id="ARBA00047464"/>
    </source>
</evidence>
<dbReference type="Pfam" id="PF00745">
    <property type="entry name" value="GlutR_dimer"/>
    <property type="match status" value="1"/>
</dbReference>
<feature type="binding site" evidence="9 11">
    <location>
        <begin position="117"/>
        <end position="119"/>
    </location>
    <ligand>
        <name>substrate</name>
    </ligand>
</feature>
<evidence type="ECO:0000256" key="14">
    <source>
        <dbReference type="RuleBase" id="RU000584"/>
    </source>
</evidence>
<dbReference type="PIRSF" id="PIRSF000445">
    <property type="entry name" value="4pyrrol_synth_GluRdtase"/>
    <property type="match status" value="1"/>
</dbReference>
<dbReference type="InterPro" id="IPR000343">
    <property type="entry name" value="4pyrrol_synth_GluRdtase"/>
</dbReference>
<keyword evidence="5 9" id="KW-0560">Oxidoreductase</keyword>
<evidence type="ECO:0000256" key="12">
    <source>
        <dbReference type="PIRSR" id="PIRSR000445-3"/>
    </source>
</evidence>
<dbReference type="GO" id="GO:0008883">
    <property type="term" value="F:glutamyl-tRNA reductase activity"/>
    <property type="evidence" value="ECO:0007669"/>
    <property type="project" value="UniProtKB-UniRule"/>
</dbReference>
<dbReference type="InterPro" id="IPR015895">
    <property type="entry name" value="4pyrrol_synth_GluRdtase_N"/>
</dbReference>
<evidence type="ECO:0000259" key="15">
    <source>
        <dbReference type="Pfam" id="PF00745"/>
    </source>
</evidence>
<evidence type="ECO:0000256" key="8">
    <source>
        <dbReference type="ARBA" id="ARBA00068659"/>
    </source>
</evidence>
<name>A0A1C3E5U5_9PLAN</name>
<feature type="binding site" evidence="9 11">
    <location>
        <begin position="50"/>
        <end position="53"/>
    </location>
    <ligand>
        <name>substrate</name>
    </ligand>
</feature>
<feature type="domain" description="Glutamyl-tRNA reductase N-terminal" evidence="17">
    <location>
        <begin position="6"/>
        <end position="159"/>
    </location>
</feature>
<dbReference type="InterPro" id="IPR015896">
    <property type="entry name" value="4pyrrol_synth_GluRdtase_dimer"/>
</dbReference>
<feature type="site" description="Important for activity" evidence="9 13">
    <location>
        <position position="102"/>
    </location>
</feature>
<comment type="subunit">
    <text evidence="9">Homodimer.</text>
</comment>
<dbReference type="NCBIfam" id="TIGR01035">
    <property type="entry name" value="hemA"/>
    <property type="match status" value="1"/>
</dbReference>
<dbReference type="EC" id="1.2.1.70" evidence="3 9"/>
<dbReference type="Pfam" id="PF05201">
    <property type="entry name" value="GlutR_N"/>
    <property type="match status" value="1"/>
</dbReference>
<dbReference type="EMBL" id="LYDR01000152">
    <property type="protein sequence ID" value="ODA28621.1"/>
    <property type="molecule type" value="Genomic_DNA"/>
</dbReference>
<keyword evidence="4 9" id="KW-0521">NADP</keyword>
<dbReference type="Gene3D" id="3.40.50.720">
    <property type="entry name" value="NAD(P)-binding Rossmann-like Domain"/>
    <property type="match status" value="1"/>
</dbReference>
<evidence type="ECO:0000259" key="16">
    <source>
        <dbReference type="Pfam" id="PF01488"/>
    </source>
</evidence>
<dbReference type="HAMAP" id="MF_00087">
    <property type="entry name" value="Glu_tRNA_reductase"/>
    <property type="match status" value="1"/>
</dbReference>
<feature type="domain" description="Tetrapyrrole biosynthesis glutamyl-tRNA reductase dimerisation" evidence="15">
    <location>
        <begin position="325"/>
        <end position="424"/>
    </location>
</feature>
<dbReference type="Gene3D" id="3.30.460.30">
    <property type="entry name" value="Glutamyl-tRNA reductase, N-terminal domain"/>
    <property type="match status" value="1"/>
</dbReference>
<comment type="similarity">
    <text evidence="2 9 14">Belongs to the glutamyl-tRNA reductase family.</text>
</comment>
<dbReference type="OrthoDB" id="110209at2"/>
<dbReference type="PANTHER" id="PTHR43013">
    <property type="entry name" value="GLUTAMYL-TRNA REDUCTASE"/>
    <property type="match status" value="1"/>
</dbReference>
<evidence type="ECO:0000256" key="2">
    <source>
        <dbReference type="ARBA" id="ARBA00005916"/>
    </source>
</evidence>
<evidence type="ECO:0000313" key="19">
    <source>
        <dbReference type="Proteomes" id="UP000094828"/>
    </source>
</evidence>
<organism evidence="18 19">
    <name type="scientific">Planctopirus hydrillae</name>
    <dbReference type="NCBI Taxonomy" id="1841610"/>
    <lineage>
        <taxon>Bacteria</taxon>
        <taxon>Pseudomonadati</taxon>
        <taxon>Planctomycetota</taxon>
        <taxon>Planctomycetia</taxon>
        <taxon>Planctomycetales</taxon>
        <taxon>Planctomycetaceae</taxon>
        <taxon>Planctopirus</taxon>
    </lineage>
</organism>
<evidence type="ECO:0000313" key="18">
    <source>
        <dbReference type="EMBL" id="ODA28621.1"/>
    </source>
</evidence>
<dbReference type="PANTHER" id="PTHR43013:SF1">
    <property type="entry name" value="GLUTAMYL-TRNA REDUCTASE"/>
    <property type="match status" value="1"/>
</dbReference>
<dbReference type="RefSeq" id="WP_068852044.1">
    <property type="nucleotide sequence ID" value="NZ_LYDR01000152.1"/>
</dbReference>
<comment type="caution">
    <text evidence="18">The sequence shown here is derived from an EMBL/GenBank/DDBJ whole genome shotgun (WGS) entry which is preliminary data.</text>
</comment>
<evidence type="ECO:0000256" key="6">
    <source>
        <dbReference type="ARBA" id="ARBA00023244"/>
    </source>
</evidence>
<evidence type="ECO:0000256" key="4">
    <source>
        <dbReference type="ARBA" id="ARBA00022857"/>
    </source>
</evidence>
<dbReference type="UniPathway" id="UPA00251">
    <property type="reaction ID" value="UER00316"/>
</dbReference>
<evidence type="ECO:0000259" key="17">
    <source>
        <dbReference type="Pfam" id="PF05201"/>
    </source>
</evidence>
<dbReference type="SUPFAM" id="SSF51735">
    <property type="entry name" value="NAD(P)-binding Rossmann-fold domains"/>
    <property type="match status" value="1"/>
</dbReference>
<feature type="domain" description="Quinate/shikimate 5-dehydrogenase/glutamyl-tRNA reductase" evidence="16">
    <location>
        <begin position="177"/>
        <end position="310"/>
    </location>
</feature>
<proteinExistence type="inferred from homology"/>
<dbReference type="InterPro" id="IPR036453">
    <property type="entry name" value="GluRdtase_dimer_dom_sf"/>
</dbReference>
<protein>
    <recommendedName>
        <fullName evidence="8 9">Glutamyl-tRNA reductase</fullName>
        <shortName evidence="9">GluTR</shortName>
        <ecNumber evidence="3 9">1.2.1.70</ecNumber>
    </recommendedName>
</protein>
<feature type="binding site" evidence="9 11">
    <location>
        <position position="112"/>
    </location>
    <ligand>
        <name>substrate</name>
    </ligand>
</feature>
<dbReference type="GO" id="GO:0019353">
    <property type="term" value="P:protoporphyrinogen IX biosynthetic process from glutamate"/>
    <property type="evidence" value="ECO:0007669"/>
    <property type="project" value="TreeGrafter"/>
</dbReference>
<dbReference type="InterPro" id="IPR018214">
    <property type="entry name" value="GluRdtase_CS"/>
</dbReference>
<dbReference type="PROSITE" id="PS00747">
    <property type="entry name" value="GLUTR"/>
    <property type="match status" value="1"/>
</dbReference>
<dbReference type="Proteomes" id="UP000094828">
    <property type="component" value="Unassembled WGS sequence"/>
</dbReference>
<accession>A0A1C3E5U5</accession>
<comment type="miscellaneous">
    <text evidence="9">During catalysis, the active site Cys acts as a nucleophile attacking the alpha-carbonyl group of tRNA-bound glutamate with the formation of a thioester intermediate between enzyme and glutamate, and the concomitant release of tRNA(Glu). The thioester intermediate is finally reduced by direct hydride transfer from NADPH, to form the product GSA.</text>
</comment>
<evidence type="ECO:0000256" key="9">
    <source>
        <dbReference type="HAMAP-Rule" id="MF_00087"/>
    </source>
</evidence>
<dbReference type="AlphaFoldDB" id="A0A1C3E5U5"/>
<feature type="active site" description="Nucleophile" evidence="9 10">
    <location>
        <position position="51"/>
    </location>
</feature>
<gene>
    <name evidence="9" type="primary">hemA</name>
    <name evidence="18" type="ORF">A6X21_13125</name>
</gene>
<comment type="pathway">
    <text evidence="1 9 14">Porphyrin-containing compound metabolism; protoporphyrin-IX biosynthesis; 5-aminolevulinate from L-glutamyl-tRNA(Glu): step 1/2.</text>
</comment>
<dbReference type="InterPro" id="IPR006151">
    <property type="entry name" value="Shikm_DH/Glu-tRNA_Rdtase"/>
</dbReference>